<dbReference type="GO" id="GO:0006865">
    <property type="term" value="P:amino acid transport"/>
    <property type="evidence" value="ECO:0007669"/>
    <property type="project" value="TreeGrafter"/>
</dbReference>
<dbReference type="InterPro" id="IPR043429">
    <property type="entry name" value="ArtM/GltK/GlnP/TcyL/YhdX-like"/>
</dbReference>
<protein>
    <recommendedName>
        <fullName evidence="8">ABC transmembrane type-1 domain-containing protein</fullName>
    </recommendedName>
</protein>
<keyword evidence="3" id="KW-1003">Cell membrane</keyword>
<feature type="transmembrane region" description="Helical" evidence="7">
    <location>
        <begin position="579"/>
        <end position="596"/>
    </location>
</feature>
<accession>A0A381VSV2</accession>
<feature type="transmembrane region" description="Helical" evidence="7">
    <location>
        <begin position="293"/>
        <end position="311"/>
    </location>
</feature>
<dbReference type="CDD" id="cd06261">
    <property type="entry name" value="TM_PBP2"/>
    <property type="match status" value="1"/>
</dbReference>
<dbReference type="SUPFAM" id="SSF161098">
    <property type="entry name" value="MetI-like"/>
    <property type="match status" value="1"/>
</dbReference>
<proteinExistence type="predicted"/>
<evidence type="ECO:0000256" key="3">
    <source>
        <dbReference type="ARBA" id="ARBA00022475"/>
    </source>
</evidence>
<evidence type="ECO:0000256" key="4">
    <source>
        <dbReference type="ARBA" id="ARBA00022692"/>
    </source>
</evidence>
<keyword evidence="5 7" id="KW-1133">Transmembrane helix</keyword>
<dbReference type="Pfam" id="PF00528">
    <property type="entry name" value="BPD_transp_1"/>
    <property type="match status" value="1"/>
</dbReference>
<sequence>MAGFGSGSEIASVAATATVPITAPPETPKLPPGEWVKANLFSSPFNSVLTVISTAFLGFIAWFFLSFIFDPIRQWNAPATNLRLMMTRAYPEEQYLRVWACVAIILVLTGMSMAVWRAGSTMPVAGLGRKLLATGALLVLLTFLAPFSTGATVQWLVAALVVVAIGESLRRIGDRSETERTVSTLTVQVVALTGVVASLWVIPFGHHSYISNRIPQVMEEPGTVALSTKLPWTIMLAIVVAAYFGGALLRDRLAKNTLRVTLVVLWLLAPPVLVYLILRDPDFDMGHVIGTDIPIFLAYAVLGSALLLWLTRPSTGEIGRIVAAMVLVAGFATFLSPMRMVLRLDMLLLAAFALAAPTFAGGSRSRNRYTGAWLLALGVMSWLITSVNTASTVKVPGGFFIGGIAITFMVAIFTIVLSVPLGIALALARTSTMPIFRLLATWFIEFVRGIPLITILIFFSIMVPLFLPRGMHLGEVAAVVIGYTLFSAAYMAENIRGGLQSVTRGQHEAAEAVGMTTAQKTVFIVLPQALRVAIPPLVGHCIGVFKETSLLAIIGVFDLLYIARYVIPGQTEFMGSARESLLFIVPIYWIFCYTISKASQRIEQRTGLGER</sequence>
<feature type="transmembrane region" description="Helical" evidence="7">
    <location>
        <begin position="260"/>
        <end position="278"/>
    </location>
</feature>
<dbReference type="InterPro" id="IPR010065">
    <property type="entry name" value="AA_ABC_transptr_permease_3TM"/>
</dbReference>
<evidence type="ECO:0000256" key="5">
    <source>
        <dbReference type="ARBA" id="ARBA00022989"/>
    </source>
</evidence>
<feature type="transmembrane region" description="Helical" evidence="7">
    <location>
        <begin position="550"/>
        <end position="567"/>
    </location>
</feature>
<feature type="domain" description="ABC transmembrane type-1" evidence="8">
    <location>
        <begin position="404"/>
        <end position="594"/>
    </location>
</feature>
<feature type="transmembrane region" description="Helical" evidence="7">
    <location>
        <begin position="230"/>
        <end position="248"/>
    </location>
</feature>
<evidence type="ECO:0000256" key="6">
    <source>
        <dbReference type="ARBA" id="ARBA00023136"/>
    </source>
</evidence>
<dbReference type="PROSITE" id="PS50928">
    <property type="entry name" value="ABC_TM1"/>
    <property type="match status" value="1"/>
</dbReference>
<evidence type="ECO:0000313" key="9">
    <source>
        <dbReference type="EMBL" id="SVA43359.1"/>
    </source>
</evidence>
<keyword evidence="4 7" id="KW-0812">Transmembrane</keyword>
<reference evidence="9" key="1">
    <citation type="submission" date="2018-05" db="EMBL/GenBank/DDBJ databases">
        <authorList>
            <person name="Lanie J.A."/>
            <person name="Ng W.-L."/>
            <person name="Kazmierczak K.M."/>
            <person name="Andrzejewski T.M."/>
            <person name="Davidsen T.M."/>
            <person name="Wayne K.J."/>
            <person name="Tettelin H."/>
            <person name="Glass J.I."/>
            <person name="Rusch D."/>
            <person name="Podicherti R."/>
            <person name="Tsui H.-C.T."/>
            <person name="Winkler M.E."/>
        </authorList>
    </citation>
    <scope>NUCLEOTIDE SEQUENCE</scope>
</reference>
<gene>
    <name evidence="9" type="ORF">METZ01_LOCUS96213</name>
</gene>
<feature type="transmembrane region" description="Helical" evidence="7">
    <location>
        <begin position="185"/>
        <end position="210"/>
    </location>
</feature>
<feature type="transmembrane region" description="Helical" evidence="7">
    <location>
        <begin position="95"/>
        <end position="116"/>
    </location>
</feature>
<dbReference type="GO" id="GO:0043190">
    <property type="term" value="C:ATP-binding cassette (ABC) transporter complex"/>
    <property type="evidence" value="ECO:0007669"/>
    <property type="project" value="InterPro"/>
</dbReference>
<dbReference type="Gene3D" id="1.10.3720.10">
    <property type="entry name" value="MetI-like"/>
    <property type="match status" value="1"/>
</dbReference>
<feature type="transmembrane region" description="Helical" evidence="7">
    <location>
        <begin position="341"/>
        <end position="360"/>
    </location>
</feature>
<dbReference type="InterPro" id="IPR000515">
    <property type="entry name" value="MetI-like"/>
</dbReference>
<feature type="transmembrane region" description="Helical" evidence="7">
    <location>
        <begin position="318"/>
        <end position="335"/>
    </location>
</feature>
<feature type="transmembrane region" description="Helical" evidence="7">
    <location>
        <begin position="473"/>
        <end position="492"/>
    </location>
</feature>
<feature type="transmembrane region" description="Helical" evidence="7">
    <location>
        <begin position="48"/>
        <end position="69"/>
    </location>
</feature>
<name>A0A381VSV2_9ZZZZ</name>
<evidence type="ECO:0000256" key="2">
    <source>
        <dbReference type="ARBA" id="ARBA00022448"/>
    </source>
</evidence>
<keyword evidence="6 7" id="KW-0472">Membrane</keyword>
<comment type="subcellular location">
    <subcellularLocation>
        <location evidence="1">Cell membrane</location>
        <topology evidence="1">Multi-pass membrane protein</topology>
    </subcellularLocation>
</comment>
<dbReference type="NCBIfam" id="TIGR01726">
    <property type="entry name" value="HEQRo_perm_3TM"/>
    <property type="match status" value="1"/>
</dbReference>
<dbReference type="EMBL" id="UINC01009679">
    <property type="protein sequence ID" value="SVA43359.1"/>
    <property type="molecule type" value="Genomic_DNA"/>
</dbReference>
<organism evidence="9">
    <name type="scientific">marine metagenome</name>
    <dbReference type="NCBI Taxonomy" id="408172"/>
    <lineage>
        <taxon>unclassified sequences</taxon>
        <taxon>metagenomes</taxon>
        <taxon>ecological metagenomes</taxon>
    </lineage>
</organism>
<dbReference type="PANTHER" id="PTHR30614">
    <property type="entry name" value="MEMBRANE COMPONENT OF AMINO ACID ABC TRANSPORTER"/>
    <property type="match status" value="1"/>
</dbReference>
<dbReference type="AlphaFoldDB" id="A0A381VSV2"/>
<feature type="transmembrane region" description="Helical" evidence="7">
    <location>
        <begin position="372"/>
        <end position="393"/>
    </location>
</feature>
<feature type="transmembrane region" description="Helical" evidence="7">
    <location>
        <begin position="449"/>
        <end position="467"/>
    </location>
</feature>
<dbReference type="InterPro" id="IPR035906">
    <property type="entry name" value="MetI-like_sf"/>
</dbReference>
<dbReference type="PANTHER" id="PTHR30614:SF41">
    <property type="entry name" value="INNER MEMBRANE AMINO-ACID ABC TRANSPORTER PERMEASE PROTEIN YHDY"/>
    <property type="match status" value="1"/>
</dbReference>
<evidence type="ECO:0000259" key="8">
    <source>
        <dbReference type="PROSITE" id="PS50928"/>
    </source>
</evidence>
<dbReference type="GO" id="GO:0022857">
    <property type="term" value="F:transmembrane transporter activity"/>
    <property type="evidence" value="ECO:0007669"/>
    <property type="project" value="InterPro"/>
</dbReference>
<evidence type="ECO:0000256" key="1">
    <source>
        <dbReference type="ARBA" id="ARBA00004651"/>
    </source>
</evidence>
<feature type="transmembrane region" description="Helical" evidence="7">
    <location>
        <begin position="399"/>
        <end position="428"/>
    </location>
</feature>
<keyword evidence="2" id="KW-0813">Transport</keyword>
<feature type="transmembrane region" description="Helical" evidence="7">
    <location>
        <begin position="136"/>
        <end position="165"/>
    </location>
</feature>
<evidence type="ECO:0000256" key="7">
    <source>
        <dbReference type="SAM" id="Phobius"/>
    </source>
</evidence>